<proteinExistence type="predicted"/>
<evidence type="ECO:0008006" key="5">
    <source>
        <dbReference type="Google" id="ProtNLM"/>
    </source>
</evidence>
<protein>
    <recommendedName>
        <fullName evidence="5">RxLR effector protein</fullName>
    </recommendedName>
</protein>
<gene>
    <name evidence="3" type="ORF">THAOC_12561</name>
</gene>
<sequence>MSSVSVIATALLLTVPVEGFTARSIVGGATVASSLSSSSSICLTPDDQGGRTLVAHSQRYLEQLAKESAARGEMLSSRRASVPSRRHKGRTGIIAAAKNFLTPQDGSSHANDSPDDEVLYPVDGSAVPMEGEHAVFSIQSTQRHESGGEEECYGYWAPPSKGGMWI</sequence>
<organism evidence="3 4">
    <name type="scientific">Thalassiosira oceanica</name>
    <name type="common">Marine diatom</name>
    <dbReference type="NCBI Taxonomy" id="159749"/>
    <lineage>
        <taxon>Eukaryota</taxon>
        <taxon>Sar</taxon>
        <taxon>Stramenopiles</taxon>
        <taxon>Ochrophyta</taxon>
        <taxon>Bacillariophyta</taxon>
        <taxon>Coscinodiscophyceae</taxon>
        <taxon>Thalassiosirophycidae</taxon>
        <taxon>Thalassiosirales</taxon>
        <taxon>Thalassiosiraceae</taxon>
        <taxon>Thalassiosira</taxon>
    </lineage>
</organism>
<reference evidence="3 4" key="1">
    <citation type="journal article" date="2012" name="Genome Biol.">
        <title>Genome and low-iron response of an oceanic diatom adapted to chronic iron limitation.</title>
        <authorList>
            <person name="Lommer M."/>
            <person name="Specht M."/>
            <person name="Roy A.S."/>
            <person name="Kraemer L."/>
            <person name="Andreson R."/>
            <person name="Gutowska M.A."/>
            <person name="Wolf J."/>
            <person name="Bergner S.V."/>
            <person name="Schilhabel M.B."/>
            <person name="Klostermeier U.C."/>
            <person name="Beiko R.G."/>
            <person name="Rosenstiel P."/>
            <person name="Hippler M."/>
            <person name="Laroche J."/>
        </authorList>
    </citation>
    <scope>NUCLEOTIDE SEQUENCE [LARGE SCALE GENOMIC DNA]</scope>
    <source>
        <strain evidence="3 4">CCMP1005</strain>
    </source>
</reference>
<evidence type="ECO:0000313" key="4">
    <source>
        <dbReference type="Proteomes" id="UP000266841"/>
    </source>
</evidence>
<feature type="chain" id="PRO_5003838134" description="RxLR effector protein" evidence="2">
    <location>
        <begin position="20"/>
        <end position="166"/>
    </location>
</feature>
<dbReference type="EMBL" id="AGNL01014848">
    <property type="protein sequence ID" value="EJK66516.1"/>
    <property type="molecule type" value="Genomic_DNA"/>
</dbReference>
<keyword evidence="2" id="KW-0732">Signal</keyword>
<evidence type="ECO:0000313" key="3">
    <source>
        <dbReference type="EMBL" id="EJK66516.1"/>
    </source>
</evidence>
<dbReference type="Proteomes" id="UP000266841">
    <property type="component" value="Unassembled WGS sequence"/>
</dbReference>
<evidence type="ECO:0000256" key="1">
    <source>
        <dbReference type="SAM" id="MobiDB-lite"/>
    </source>
</evidence>
<keyword evidence="4" id="KW-1185">Reference proteome</keyword>
<comment type="caution">
    <text evidence="3">The sequence shown here is derived from an EMBL/GenBank/DDBJ whole genome shotgun (WGS) entry which is preliminary data.</text>
</comment>
<feature type="region of interest" description="Disordered" evidence="1">
    <location>
        <begin position="70"/>
        <end position="89"/>
    </location>
</feature>
<feature type="signal peptide" evidence="2">
    <location>
        <begin position="1"/>
        <end position="19"/>
    </location>
</feature>
<dbReference type="AlphaFoldDB" id="K0SZP6"/>
<name>K0SZP6_THAOC</name>
<accession>K0SZP6</accession>
<evidence type="ECO:0000256" key="2">
    <source>
        <dbReference type="SAM" id="SignalP"/>
    </source>
</evidence>